<evidence type="ECO:0000313" key="8">
    <source>
        <dbReference type="Proteomes" id="UP000518300"/>
    </source>
</evidence>
<evidence type="ECO:0000256" key="5">
    <source>
        <dbReference type="SAM" id="MobiDB-lite"/>
    </source>
</evidence>
<dbReference type="InterPro" id="IPR009081">
    <property type="entry name" value="PP-bd_ACP"/>
</dbReference>
<dbReference type="PANTHER" id="PTHR45527">
    <property type="entry name" value="NONRIBOSOMAL PEPTIDE SYNTHETASE"/>
    <property type="match status" value="1"/>
</dbReference>
<dbReference type="InterPro" id="IPR020806">
    <property type="entry name" value="PKS_PP-bd"/>
</dbReference>
<reference evidence="7 8" key="1">
    <citation type="submission" date="2020-04" db="EMBL/GenBank/DDBJ databases">
        <title>Draft genome of Pyxidicoccus fallax type strain.</title>
        <authorList>
            <person name="Whitworth D.E."/>
        </authorList>
    </citation>
    <scope>NUCLEOTIDE SEQUENCE [LARGE SCALE GENOMIC DNA]</scope>
    <source>
        <strain evidence="7 8">DSM 14698</strain>
    </source>
</reference>
<dbReference type="GO" id="GO:0031177">
    <property type="term" value="F:phosphopantetheine binding"/>
    <property type="evidence" value="ECO:0007669"/>
    <property type="project" value="InterPro"/>
</dbReference>
<dbReference type="InterPro" id="IPR006162">
    <property type="entry name" value="Ppantetheine_attach_site"/>
</dbReference>
<dbReference type="Pfam" id="PF13193">
    <property type="entry name" value="AMP-binding_C"/>
    <property type="match status" value="2"/>
</dbReference>
<protein>
    <submittedName>
        <fullName evidence="7">Amino acid adenylation domain-containing protein</fullName>
    </submittedName>
</protein>
<dbReference type="Gene3D" id="3.30.559.10">
    <property type="entry name" value="Chloramphenicol acetyltransferase-like domain"/>
    <property type="match status" value="3"/>
</dbReference>
<name>A0A848LY96_9BACT</name>
<dbReference type="Gene3D" id="2.30.38.10">
    <property type="entry name" value="Luciferase, Domain 3"/>
    <property type="match status" value="2"/>
</dbReference>
<dbReference type="InterPro" id="IPR045851">
    <property type="entry name" value="AMP-bd_C_sf"/>
</dbReference>
<evidence type="ECO:0000256" key="1">
    <source>
        <dbReference type="ARBA" id="ARBA00001957"/>
    </source>
</evidence>
<feature type="non-terminal residue" evidence="7">
    <location>
        <position position="1963"/>
    </location>
</feature>
<proteinExistence type="inferred from homology"/>
<evidence type="ECO:0000313" key="7">
    <source>
        <dbReference type="EMBL" id="NMO23055.1"/>
    </source>
</evidence>
<dbReference type="Pfam" id="PF00501">
    <property type="entry name" value="AMP-binding"/>
    <property type="match status" value="2"/>
</dbReference>
<organism evidence="7 8">
    <name type="scientific">Pyxidicoccus fallax</name>
    <dbReference type="NCBI Taxonomy" id="394095"/>
    <lineage>
        <taxon>Bacteria</taxon>
        <taxon>Pseudomonadati</taxon>
        <taxon>Myxococcota</taxon>
        <taxon>Myxococcia</taxon>
        <taxon>Myxococcales</taxon>
        <taxon>Cystobacterineae</taxon>
        <taxon>Myxococcaceae</taxon>
        <taxon>Pyxidicoccus</taxon>
    </lineage>
</organism>
<dbReference type="SMART" id="SM00823">
    <property type="entry name" value="PKS_PP"/>
    <property type="match status" value="2"/>
</dbReference>
<dbReference type="Pfam" id="PF00550">
    <property type="entry name" value="PP-binding"/>
    <property type="match status" value="2"/>
</dbReference>
<dbReference type="FunFam" id="2.30.38.10:FF:000001">
    <property type="entry name" value="Non-ribosomal peptide synthetase PvdI"/>
    <property type="match status" value="2"/>
</dbReference>
<dbReference type="PROSITE" id="PS00012">
    <property type="entry name" value="PHOSPHOPANTETHEINE"/>
    <property type="match status" value="2"/>
</dbReference>
<comment type="caution">
    <text evidence="7">The sequence shown here is derived from an EMBL/GenBank/DDBJ whole genome shotgun (WGS) entry which is preliminary data.</text>
</comment>
<dbReference type="InterPro" id="IPR020845">
    <property type="entry name" value="AMP-binding_CS"/>
</dbReference>
<dbReference type="NCBIfam" id="NF003417">
    <property type="entry name" value="PRK04813.1"/>
    <property type="match status" value="2"/>
</dbReference>
<dbReference type="PANTHER" id="PTHR45527:SF1">
    <property type="entry name" value="FATTY ACID SYNTHASE"/>
    <property type="match status" value="1"/>
</dbReference>
<dbReference type="Gene3D" id="3.30.559.30">
    <property type="entry name" value="Nonribosomal peptide synthetase, condensation domain"/>
    <property type="match status" value="2"/>
</dbReference>
<evidence type="ECO:0000256" key="2">
    <source>
        <dbReference type="ARBA" id="ARBA00006432"/>
    </source>
</evidence>
<dbReference type="Gene3D" id="3.30.300.30">
    <property type="match status" value="2"/>
</dbReference>
<dbReference type="GO" id="GO:0005829">
    <property type="term" value="C:cytosol"/>
    <property type="evidence" value="ECO:0007669"/>
    <property type="project" value="TreeGrafter"/>
</dbReference>
<dbReference type="SUPFAM" id="SSF52777">
    <property type="entry name" value="CoA-dependent acyltransferases"/>
    <property type="match status" value="4"/>
</dbReference>
<feature type="non-terminal residue" evidence="7">
    <location>
        <position position="1"/>
    </location>
</feature>
<dbReference type="InterPro" id="IPR025110">
    <property type="entry name" value="AMP-bd_C"/>
</dbReference>
<dbReference type="InterPro" id="IPR036736">
    <property type="entry name" value="ACP-like_sf"/>
</dbReference>
<dbReference type="SUPFAM" id="SSF47336">
    <property type="entry name" value="ACP-like"/>
    <property type="match status" value="2"/>
</dbReference>
<dbReference type="Proteomes" id="UP000518300">
    <property type="component" value="Unassembled WGS sequence"/>
</dbReference>
<keyword evidence="4" id="KW-0597">Phosphoprotein</keyword>
<accession>A0A848LY96</accession>
<dbReference type="CDD" id="cd19531">
    <property type="entry name" value="LCL_NRPS-like"/>
    <property type="match status" value="1"/>
</dbReference>
<dbReference type="PROSITE" id="PS50075">
    <property type="entry name" value="CARRIER"/>
    <property type="match status" value="2"/>
</dbReference>
<dbReference type="GO" id="GO:0003824">
    <property type="term" value="F:catalytic activity"/>
    <property type="evidence" value="ECO:0007669"/>
    <property type="project" value="InterPro"/>
</dbReference>
<evidence type="ECO:0000256" key="3">
    <source>
        <dbReference type="ARBA" id="ARBA00022450"/>
    </source>
</evidence>
<keyword evidence="3" id="KW-0596">Phosphopantetheine</keyword>
<comment type="similarity">
    <text evidence="2">Belongs to the ATP-dependent AMP-binding enzyme family.</text>
</comment>
<feature type="region of interest" description="Disordered" evidence="5">
    <location>
        <begin position="624"/>
        <end position="646"/>
    </location>
</feature>
<dbReference type="FunFam" id="3.30.300.30:FF:000010">
    <property type="entry name" value="Enterobactin synthetase component F"/>
    <property type="match status" value="2"/>
</dbReference>
<keyword evidence="8" id="KW-1185">Reference proteome</keyword>
<sequence length="1963" mass="214396">HQEVPFERLVEELQPERDMSRGPLFQVMFVLQNAPGGAVKLPGLTLEAAESSGKTAKFDLTLGMGESTEGGVGGALEFNSDLFEPETVERLLGHLRVLVEAAVAKPETRLADLPLMGEEEQRRLVRDWSGKTVQYPREAGLHELFEAQAQRTPETIAVESAGQRLTYAQLNQRANQLAHHLRDMGVGPEVRVGLCVERSLEFVVSVLGILKAGGVYVPLDASYPVERLAWMKSEAGVALLVAQDKLLPALRLTEGEPVVRVDADWTSIARQPESAPSVKVSGSNLAYVMFTSGSTGKPKGVGVPHRAVARLVLGADYAHFGPDEVWLQLAPISFDASTLELWGALLHGAKLVVYPAGVPSLEELARTLTESGITSMFMTTALFDQMQARQSEALGRVKQLMAGGEVMPVARAKERLAAGKPFSNVYGPTENTTFSTWYRMERPEDVGAPVPIGGPISNTSVYVLDAWMRPVPVGVPGELYVGGEGLAVGYVNRPDLTADRFVPNPFGDGERLYRTGDVVRWRGEGKLEFIGRRDGQVKVRGFRIELGEVESALAQHAGVNEAIVVAREDGAEGKRLVAYVTAKEGVALDAASLRAHAKQRLPEYMVPSAYVVLDVLPLTPNGKVDRKALPDPKASPTASSAEYEAPRTPTEELLVGLFAEVLRVERVGSKDNFFELGGHSLLATQVVSRIRSAFGIELPLRDLFEAPTVAALAEKVEHAVRAGSEMLAPPLRPREDRQAALPLSFAQQRLWFLDRLEPGSAFYNVPAVVRAEGALDVGVLQRSFEALVQRHESLRTTFGSQGGRPVQLIASEPPLAFQLRDLSVTPEGTREAEALRWVEHESSQPFDLERGPLLRMTLLKLSEQQHILVLVMHHIVSDGWSMGVLVREVAALYEAFSEGRPSPLPELAVQYPDYAVWQRDWLKGEVLDAQLGYWKQQLAGVPQALELPTDRPRPAVQTFRGGHVDVQWPKALWDGAKALAQREGATPFMVLLAAFQTVLSKYSGQDDVCVGSPIAGRTQAETEALIGFFANMLVLRAKLAPRQSFRELLAQVREATLGAYAHQEVPFEKLVEELQPERDLSRSPLFQVTLTLQNTPVTEVKLRQGLKLSGVESEEKTSKYDLSLVVAEVPEGAFAAVNYNSDLFDAETMERMLGHLRVLLESAVAQPEMRLADLPLMGKEEQRRLVSEWSGTRVEYPREAGLHELFAAQARRTPEAVAVEYAGQRLTYAQLDRKANQLANHLRGMGVGPEVRVGLCVERSLELVVSVLGILKAGGVYVPLDASYPLERLGWMKREAGVALLVAQEKLAEEVAEGSELVVCVDADADVIARQPESAPSVRVNGSNLAYVMFTSGSTGRPKGVGVPHRAVTRLVLSNSGVQGATGLMATGVSTGSATDAAADYAHFGPEEVWLQLAPISFDASTLEVWGALLHGAKLVVYPAGIPSLEELGRTLGESGITSLWLTAALFEQMQARQPDALARVKQVLAGGDVLPVTRVKERLASGNVLVNGYGPTENTTFSACYRMEGVEELGASVPIGRPITNTSAYVLDTWMRPVPVGVPGELYVGGEGLAVGYVGRPELTAERFVPNPFGDGERLYRTGDKVRWRKNGTLEFLGRNDTQVKVRGFRIEPGEVETALAQHAGVSEAVVVAREDGAEGKRLVAYVTAKEGAALDVATLRTHLKQRLPEYMVPSAYVVLDVLPLTPNGKVDRKALPTPDAPVSNSEQFEAPRTETEKKLAAIFSEVLNVERVGLHDDFFELGGHSLLATQLVSRVRETFRVELPLRDVFESPTVETMARRMDAAGSLQAPPLKRASRDRALPLSFAQQRLWFLDQLEPGSSFYNVPIAVKLTGTLDVRALERSFDALVRRHESLRTTFRTENGLPVQHIEPDAQVRLEVLDLGNVPESARAEEARRLAEQAALRPFDLERGPLLRTALVKVSEQEHVLVLVMHHIVSDGWSMGIL</sequence>
<dbReference type="InterPro" id="IPR023213">
    <property type="entry name" value="CAT-like_dom_sf"/>
</dbReference>
<dbReference type="SUPFAM" id="SSF56801">
    <property type="entry name" value="Acetyl-CoA synthetase-like"/>
    <property type="match status" value="2"/>
</dbReference>
<dbReference type="InterPro" id="IPR001242">
    <property type="entry name" value="Condensation_dom"/>
</dbReference>
<dbReference type="InterPro" id="IPR000873">
    <property type="entry name" value="AMP-dep_synth/lig_dom"/>
</dbReference>
<evidence type="ECO:0000259" key="6">
    <source>
        <dbReference type="PROSITE" id="PS50075"/>
    </source>
</evidence>
<dbReference type="EMBL" id="JABBJJ010000522">
    <property type="protein sequence ID" value="NMO23055.1"/>
    <property type="molecule type" value="Genomic_DNA"/>
</dbReference>
<dbReference type="FunFam" id="3.40.50.12780:FF:000012">
    <property type="entry name" value="Non-ribosomal peptide synthetase"/>
    <property type="match status" value="1"/>
</dbReference>
<dbReference type="GO" id="GO:0043041">
    <property type="term" value="P:amino acid activation for nonribosomal peptide biosynthetic process"/>
    <property type="evidence" value="ECO:0007669"/>
    <property type="project" value="TreeGrafter"/>
</dbReference>
<dbReference type="Pfam" id="PF00668">
    <property type="entry name" value="Condensation"/>
    <property type="match status" value="3"/>
</dbReference>
<feature type="domain" description="Carrier" evidence="6">
    <location>
        <begin position="1728"/>
        <end position="1803"/>
    </location>
</feature>
<dbReference type="RefSeq" id="WP_169352165.1">
    <property type="nucleotide sequence ID" value="NZ_JABBJJ010000522.1"/>
</dbReference>
<dbReference type="Gene3D" id="1.10.1200.10">
    <property type="entry name" value="ACP-like"/>
    <property type="match status" value="2"/>
</dbReference>
<evidence type="ECO:0000256" key="4">
    <source>
        <dbReference type="ARBA" id="ARBA00022553"/>
    </source>
</evidence>
<dbReference type="FunFam" id="3.40.50.980:FF:000001">
    <property type="entry name" value="Non-ribosomal peptide synthetase"/>
    <property type="match status" value="2"/>
</dbReference>
<dbReference type="FunFam" id="1.10.1200.10:FF:000005">
    <property type="entry name" value="Nonribosomal peptide synthetase 1"/>
    <property type="match status" value="2"/>
</dbReference>
<dbReference type="FunFam" id="3.30.559.10:FF:000012">
    <property type="entry name" value="Non-ribosomal peptide synthetase"/>
    <property type="match status" value="1"/>
</dbReference>
<dbReference type="Gene3D" id="3.40.50.980">
    <property type="match status" value="4"/>
</dbReference>
<dbReference type="CDD" id="cd12117">
    <property type="entry name" value="A_NRPS_Srf_like"/>
    <property type="match status" value="2"/>
</dbReference>
<dbReference type="GO" id="GO:0044550">
    <property type="term" value="P:secondary metabolite biosynthetic process"/>
    <property type="evidence" value="ECO:0007669"/>
    <property type="project" value="UniProtKB-ARBA"/>
</dbReference>
<dbReference type="PROSITE" id="PS00455">
    <property type="entry name" value="AMP_BINDING"/>
    <property type="match status" value="2"/>
</dbReference>
<feature type="domain" description="Carrier" evidence="6">
    <location>
        <begin position="645"/>
        <end position="720"/>
    </location>
</feature>
<dbReference type="InterPro" id="IPR010071">
    <property type="entry name" value="AA_adenyl_dom"/>
</dbReference>
<dbReference type="NCBIfam" id="TIGR01733">
    <property type="entry name" value="AA-adenyl-dom"/>
    <property type="match status" value="2"/>
</dbReference>
<comment type="cofactor">
    <cofactor evidence="1">
        <name>pantetheine 4'-phosphate</name>
        <dbReference type="ChEBI" id="CHEBI:47942"/>
    </cofactor>
</comment>
<feature type="region of interest" description="Disordered" evidence="5">
    <location>
        <begin position="1708"/>
        <end position="1729"/>
    </location>
</feature>
<gene>
    <name evidence="7" type="ORF">HG543_50580</name>
</gene>